<organism evidence="1 2">
    <name type="scientific">Rhodococcus wratislaviensis</name>
    <name type="common">Tsukamurella wratislaviensis</name>
    <dbReference type="NCBI Taxonomy" id="44752"/>
    <lineage>
        <taxon>Bacteria</taxon>
        <taxon>Bacillati</taxon>
        <taxon>Actinomycetota</taxon>
        <taxon>Actinomycetes</taxon>
        <taxon>Mycobacteriales</taxon>
        <taxon>Nocardiaceae</taxon>
        <taxon>Rhodococcus</taxon>
    </lineage>
</organism>
<reference evidence="1 2" key="1">
    <citation type="submission" date="2018-06" db="EMBL/GenBank/DDBJ databases">
        <authorList>
            <consortium name="Pathogen Informatics"/>
            <person name="Doyle S."/>
        </authorList>
    </citation>
    <scope>NUCLEOTIDE SEQUENCE [LARGE SCALE GENOMIC DNA]</scope>
    <source>
        <strain evidence="1 2">NCTC13229</strain>
    </source>
</reference>
<dbReference type="RefSeq" id="WP_146777804.1">
    <property type="nucleotide sequence ID" value="NZ_QTTP01000001.1"/>
</dbReference>
<sequence length="74" mass="8491">MLIRGQVWAKCGHEKSGRIARIDESLRALELPPKSRLVDVPRESRVARYRRENAEWAAKNGPVVVRRIGEEKAQ</sequence>
<evidence type="ECO:0000313" key="1">
    <source>
        <dbReference type="EMBL" id="SPZ42091.1"/>
    </source>
</evidence>
<proteinExistence type="predicted"/>
<evidence type="ECO:0000313" key="2">
    <source>
        <dbReference type="Proteomes" id="UP000251211"/>
    </source>
</evidence>
<comment type="caution">
    <text evidence="1">The sequence shown here is derived from an EMBL/GenBank/DDBJ whole genome shotgun (WGS) entry which is preliminary data.</text>
</comment>
<dbReference type="AlphaFoldDB" id="A0AB38FKR0"/>
<accession>A0AB38FKR0</accession>
<name>A0AB38FKR0_RHOWR</name>
<dbReference type="EMBL" id="UAUI01000024">
    <property type="protein sequence ID" value="SPZ42091.1"/>
    <property type="molecule type" value="Genomic_DNA"/>
</dbReference>
<protein>
    <submittedName>
        <fullName evidence="1">Uncharacterized protein</fullName>
    </submittedName>
</protein>
<gene>
    <name evidence="1" type="ORF">NCTC13229_05606</name>
</gene>
<dbReference type="Proteomes" id="UP000251211">
    <property type="component" value="Unassembled WGS sequence"/>
</dbReference>